<dbReference type="Gene3D" id="1.10.287.110">
    <property type="entry name" value="DnaJ domain"/>
    <property type="match status" value="1"/>
</dbReference>
<evidence type="ECO:0000256" key="3">
    <source>
        <dbReference type="PROSITE-ProRule" id="PRU00339"/>
    </source>
</evidence>
<dbReference type="EMBL" id="JAACFV010000048">
    <property type="protein sequence ID" value="KAF7508854.1"/>
    <property type="molecule type" value="Genomic_DNA"/>
</dbReference>
<accession>A0A8H7E369</accession>
<feature type="compositionally biased region" description="Basic and acidic residues" evidence="4">
    <location>
        <begin position="19"/>
        <end position="31"/>
    </location>
</feature>
<feature type="compositionally biased region" description="Basic residues" evidence="4">
    <location>
        <begin position="117"/>
        <end position="130"/>
    </location>
</feature>
<evidence type="ECO:0000256" key="1">
    <source>
        <dbReference type="ARBA" id="ARBA00022737"/>
    </source>
</evidence>
<dbReference type="CDD" id="cd06257">
    <property type="entry name" value="DnaJ"/>
    <property type="match status" value="1"/>
</dbReference>
<feature type="repeat" description="TPR" evidence="3">
    <location>
        <begin position="501"/>
        <end position="534"/>
    </location>
</feature>
<reference evidence="6" key="1">
    <citation type="submission" date="2020-02" db="EMBL/GenBank/DDBJ databases">
        <authorList>
            <person name="Palmer J.M."/>
        </authorList>
    </citation>
    <scope>NUCLEOTIDE SEQUENCE</scope>
    <source>
        <strain evidence="6">EPUS1.4</strain>
        <tissue evidence="6">Thallus</tissue>
    </source>
</reference>
<feature type="repeat" description="TPR" evidence="3">
    <location>
        <begin position="417"/>
        <end position="450"/>
    </location>
</feature>
<evidence type="ECO:0000313" key="7">
    <source>
        <dbReference type="Proteomes" id="UP000606974"/>
    </source>
</evidence>
<evidence type="ECO:0000256" key="4">
    <source>
        <dbReference type="SAM" id="MobiDB-lite"/>
    </source>
</evidence>
<feature type="repeat" description="TPR" evidence="3">
    <location>
        <begin position="231"/>
        <end position="264"/>
    </location>
</feature>
<dbReference type="InterPro" id="IPR013105">
    <property type="entry name" value="TPR_2"/>
</dbReference>
<dbReference type="OrthoDB" id="10250354at2759"/>
<keyword evidence="1" id="KW-0677">Repeat</keyword>
<dbReference type="SMART" id="SM00271">
    <property type="entry name" value="DnaJ"/>
    <property type="match status" value="1"/>
</dbReference>
<sequence>MLNLRKRTGAATIMPPANRGRERRSSKESDKRRPKFRVREGNTVQDYADSHKLDSRHLSQYLASHPAHSRPAGNRSNSEPVHQSPLALKARHNGSSSNANASHHPHPHSESAIGHSQMRKKSSPLKKDKKKDKDNRDSHPLNLPPDELRRLSAAMAAQEGARGDPMDLDSNGPFASQETESPATPVGTAPGAFPESANGTVNGVNGDHGDEKSPTPPPHRVPIAEKPSIDAEAAKTAGNKFFKAKDYSRAIVEYTKAVDAQPSNATYLSNRAAAYMSANNFPAALADSLKANELDPGNPKILHRLARIYTSLGRPQEAIDTYSRIEGSVSAKDTALAQQTLQALQNAELTLKDEKGSGNMAIFALDQADKSLGYSVSRPRKWQLLRGEAYLKIGSLNALGEVQSISTSLMRTNSTDADALVLRGRAFYQTGENDSALKHFRQALSYDPDLTQARTLLKTVQKLDKAKADGNAAFKSGRYSIAVKLYSEALMVDPSNKGTNSKLLQNRAVARMKIKEYKEAVDDCDQALRLDPTYTKAQRTRAKALGESGNWEQAVKDLKEIAESNPEEPGMQKEIRNAELELKKSKRKDYYKILAIEKDASEQEIKKAYRKLAIVHHPDKNPGDEAAAERFKDVGEAYECLSDPQKKERYDSGADLEEMMGAGGHPFASGGMGGGVQIDPEMIFQMFGQGGGMGGMPGMGGGGSRGGGFRFSTGGAGGGGGFPF</sequence>
<dbReference type="Pfam" id="PF00515">
    <property type="entry name" value="TPR_1"/>
    <property type="match status" value="1"/>
</dbReference>
<dbReference type="SMART" id="SM00028">
    <property type="entry name" value="TPR"/>
    <property type="match status" value="7"/>
</dbReference>
<dbReference type="SUPFAM" id="SSF46565">
    <property type="entry name" value="Chaperone J-domain"/>
    <property type="match status" value="1"/>
</dbReference>
<evidence type="ECO:0000259" key="5">
    <source>
        <dbReference type="PROSITE" id="PS50076"/>
    </source>
</evidence>
<dbReference type="InterPro" id="IPR036869">
    <property type="entry name" value="J_dom_sf"/>
</dbReference>
<dbReference type="Pfam" id="PF00226">
    <property type="entry name" value="DnaJ"/>
    <property type="match status" value="1"/>
</dbReference>
<evidence type="ECO:0000313" key="6">
    <source>
        <dbReference type="EMBL" id="KAF7508854.1"/>
    </source>
</evidence>
<dbReference type="PANTHER" id="PTHR45188:SF2">
    <property type="entry name" value="DNAJ HOMOLOG SUBFAMILY C MEMBER 7"/>
    <property type="match status" value="1"/>
</dbReference>
<dbReference type="Proteomes" id="UP000606974">
    <property type="component" value="Unassembled WGS sequence"/>
</dbReference>
<dbReference type="PANTHER" id="PTHR45188">
    <property type="entry name" value="DNAJ PROTEIN P58IPK HOMOLOG"/>
    <property type="match status" value="1"/>
</dbReference>
<dbReference type="PROSITE" id="PS50076">
    <property type="entry name" value="DNAJ_2"/>
    <property type="match status" value="1"/>
</dbReference>
<dbReference type="AlphaFoldDB" id="A0A8H7E369"/>
<dbReference type="PROSITE" id="PS50005">
    <property type="entry name" value="TPR"/>
    <property type="match status" value="4"/>
</dbReference>
<gene>
    <name evidence="6" type="ORF">GJ744_008563</name>
</gene>
<feature type="compositionally biased region" description="Low complexity" evidence="4">
    <location>
        <begin position="93"/>
        <end position="102"/>
    </location>
</feature>
<dbReference type="SUPFAM" id="SSF48452">
    <property type="entry name" value="TPR-like"/>
    <property type="match status" value="1"/>
</dbReference>
<dbReference type="PROSITE" id="PS00636">
    <property type="entry name" value="DNAJ_1"/>
    <property type="match status" value="1"/>
</dbReference>
<keyword evidence="2 3" id="KW-0802">TPR repeat</keyword>
<dbReference type="Gene3D" id="1.25.40.10">
    <property type="entry name" value="Tetratricopeptide repeat domain"/>
    <property type="match status" value="1"/>
</dbReference>
<dbReference type="InterPro" id="IPR001623">
    <property type="entry name" value="DnaJ_domain"/>
</dbReference>
<keyword evidence="7" id="KW-1185">Reference proteome</keyword>
<feature type="region of interest" description="Disordered" evidence="4">
    <location>
        <begin position="1"/>
        <end position="223"/>
    </location>
</feature>
<feature type="repeat" description="TPR" evidence="3">
    <location>
        <begin position="463"/>
        <end position="496"/>
    </location>
</feature>
<feature type="compositionally biased region" description="Basic and acidic residues" evidence="4">
    <location>
        <begin position="48"/>
        <end position="57"/>
    </location>
</feature>
<dbReference type="Pfam" id="PF13431">
    <property type="entry name" value="TPR_17"/>
    <property type="match status" value="1"/>
</dbReference>
<comment type="caution">
    <text evidence="6">The sequence shown here is derived from an EMBL/GenBank/DDBJ whole genome shotgun (WGS) entry which is preliminary data.</text>
</comment>
<feature type="compositionally biased region" description="Polar residues" evidence="4">
    <location>
        <begin position="173"/>
        <end position="182"/>
    </location>
</feature>
<feature type="domain" description="J" evidence="5">
    <location>
        <begin position="589"/>
        <end position="654"/>
    </location>
</feature>
<dbReference type="Pfam" id="PF07719">
    <property type="entry name" value="TPR_2"/>
    <property type="match status" value="1"/>
</dbReference>
<dbReference type="InterPro" id="IPR011990">
    <property type="entry name" value="TPR-like_helical_dom_sf"/>
</dbReference>
<name>A0A8H7E369_9EURO</name>
<dbReference type="InterPro" id="IPR019734">
    <property type="entry name" value="TPR_rpt"/>
</dbReference>
<evidence type="ECO:0000256" key="2">
    <source>
        <dbReference type="ARBA" id="ARBA00022803"/>
    </source>
</evidence>
<proteinExistence type="predicted"/>
<organism evidence="6 7">
    <name type="scientific">Endocarpon pusillum</name>
    <dbReference type="NCBI Taxonomy" id="364733"/>
    <lineage>
        <taxon>Eukaryota</taxon>
        <taxon>Fungi</taxon>
        <taxon>Dikarya</taxon>
        <taxon>Ascomycota</taxon>
        <taxon>Pezizomycotina</taxon>
        <taxon>Eurotiomycetes</taxon>
        <taxon>Chaetothyriomycetidae</taxon>
        <taxon>Verrucariales</taxon>
        <taxon>Verrucariaceae</taxon>
        <taxon>Endocarpon</taxon>
    </lineage>
</organism>
<dbReference type="PRINTS" id="PR00625">
    <property type="entry name" value="JDOMAIN"/>
</dbReference>
<protein>
    <recommendedName>
        <fullName evidence="5">J domain-containing protein</fullName>
    </recommendedName>
</protein>
<dbReference type="InterPro" id="IPR018253">
    <property type="entry name" value="DnaJ_domain_CS"/>
</dbReference>
<dbReference type="PROSITE" id="PS50293">
    <property type="entry name" value="TPR_REGION"/>
    <property type="match status" value="1"/>
</dbReference>